<dbReference type="OrthoDB" id="1710385at2"/>
<dbReference type="HOGENOM" id="CLU_203784_0_0_9"/>
<dbReference type="InterPro" id="IPR045403">
    <property type="entry name" value="HTH_59_Firmicutes_type"/>
</dbReference>
<dbReference type="RefSeq" id="WP_006555860.1">
    <property type="nucleotide sequence ID" value="NZ_JH992936.1"/>
</dbReference>
<gene>
    <name evidence="2" type="ORF">HMPREF9282_00973</name>
</gene>
<organism evidence="2 3">
    <name type="scientific">Veillonella seminalis ACS-216-V-Col6b</name>
    <dbReference type="NCBI Taxonomy" id="883156"/>
    <lineage>
        <taxon>Bacteria</taxon>
        <taxon>Bacillati</taxon>
        <taxon>Bacillota</taxon>
        <taxon>Negativicutes</taxon>
        <taxon>Veillonellales</taxon>
        <taxon>Veillonellaceae</taxon>
        <taxon>Veillonella</taxon>
    </lineage>
</organism>
<dbReference type="Proteomes" id="UP000009891">
    <property type="component" value="Unassembled WGS sequence"/>
</dbReference>
<evidence type="ECO:0000259" key="1">
    <source>
        <dbReference type="Pfam" id="PF20038"/>
    </source>
</evidence>
<dbReference type="EMBL" id="AHAF01000003">
    <property type="protein sequence ID" value="EKU79176.1"/>
    <property type="molecule type" value="Genomic_DNA"/>
</dbReference>
<proteinExistence type="predicted"/>
<evidence type="ECO:0000313" key="2">
    <source>
        <dbReference type="EMBL" id="EKU79176.1"/>
    </source>
</evidence>
<accession>K9D7H3</accession>
<comment type="caution">
    <text evidence="2">The sequence shown here is derived from an EMBL/GenBank/DDBJ whole genome shotgun (WGS) entry which is preliminary data.</text>
</comment>
<sequence>MKFTDVMTTKEAAAIWGRSQVGIKQLCTGLQGRPPRLIVDVECRKSGGTWLVTKAGMTRLYGEPEE</sequence>
<dbReference type="AlphaFoldDB" id="K9D7H3"/>
<name>K9D7H3_9FIRM</name>
<feature type="domain" description="Helix-turn-helix" evidence="1">
    <location>
        <begin position="1"/>
        <end position="65"/>
    </location>
</feature>
<evidence type="ECO:0000313" key="3">
    <source>
        <dbReference type="Proteomes" id="UP000009891"/>
    </source>
</evidence>
<dbReference type="Pfam" id="PF20038">
    <property type="entry name" value="HTH_59"/>
    <property type="match status" value="1"/>
</dbReference>
<reference evidence="2 3" key="1">
    <citation type="submission" date="2012-09" db="EMBL/GenBank/DDBJ databases">
        <title>The Genome Sequence of Veillonella ratti ACS-216-V-COL6B.</title>
        <authorList>
            <consortium name="The Broad Institute Genome Sequencing Platform"/>
            <person name="Earl A."/>
            <person name="Ward D."/>
            <person name="Feldgarden M."/>
            <person name="Gevers D."/>
            <person name="Saerens B."/>
            <person name="Vaneechoutte M."/>
            <person name="Walker B."/>
            <person name="Young S.K."/>
            <person name="Zeng Q."/>
            <person name="Gargeya S."/>
            <person name="Fitzgerald M."/>
            <person name="Haas B."/>
            <person name="Abouelleil A."/>
            <person name="Alvarado L."/>
            <person name="Arachchi H.M."/>
            <person name="Berlin A."/>
            <person name="Chapman S.B."/>
            <person name="Goldberg J."/>
            <person name="Griggs A."/>
            <person name="Gujja S."/>
            <person name="Hansen M."/>
            <person name="Howarth C."/>
            <person name="Imamovic A."/>
            <person name="Larimer J."/>
            <person name="McCowen C."/>
            <person name="Montmayeur A."/>
            <person name="Murphy C."/>
            <person name="Neiman D."/>
            <person name="Pearson M."/>
            <person name="Priest M."/>
            <person name="Roberts A."/>
            <person name="Saif S."/>
            <person name="Shea T."/>
            <person name="Sisk P."/>
            <person name="Sykes S."/>
            <person name="Wortman J."/>
            <person name="Nusbaum C."/>
            <person name="Birren B."/>
        </authorList>
    </citation>
    <scope>NUCLEOTIDE SEQUENCE [LARGE SCALE GENOMIC DNA]</scope>
    <source>
        <strain evidence="2 3">ACS-216-V-Col6b</strain>
    </source>
</reference>
<keyword evidence="3" id="KW-1185">Reference proteome</keyword>
<protein>
    <recommendedName>
        <fullName evidence="1">Helix-turn-helix domain-containing protein</fullName>
    </recommendedName>
</protein>
<dbReference type="PATRIC" id="fig|883156.3.peg.953"/>